<evidence type="ECO:0000256" key="2">
    <source>
        <dbReference type="ARBA" id="ARBA00005045"/>
    </source>
</evidence>
<dbReference type="HAMAP" id="MF_00176">
    <property type="entry name" value="Ser_tRNA_synth_type1"/>
    <property type="match status" value="1"/>
</dbReference>
<keyword evidence="5 12" id="KW-0436">Ligase</keyword>
<dbReference type="GO" id="GO:0005524">
    <property type="term" value="F:ATP binding"/>
    <property type="evidence" value="ECO:0007669"/>
    <property type="project" value="UniProtKB-UniRule"/>
</dbReference>
<dbReference type="InterPro" id="IPR042103">
    <property type="entry name" value="SerRS_1_N_sf"/>
</dbReference>
<accession>A0A562LVF8</accession>
<dbReference type="PANTHER" id="PTHR43697:SF1">
    <property type="entry name" value="SERINE--TRNA LIGASE"/>
    <property type="match status" value="1"/>
</dbReference>
<evidence type="ECO:0000256" key="14">
    <source>
        <dbReference type="PIRSR" id="PIRSR001529-2"/>
    </source>
</evidence>
<comment type="subcellular location">
    <subcellularLocation>
        <location evidence="1 12">Cytoplasm</location>
    </subcellularLocation>
</comment>
<dbReference type="Proteomes" id="UP000316471">
    <property type="component" value="Unassembled WGS sequence"/>
</dbReference>
<keyword evidence="9 12" id="KW-0030">Aminoacyl-tRNA synthetase</keyword>
<protein>
    <recommendedName>
        <fullName evidence="12">Serine--tRNA ligase</fullName>
        <ecNumber evidence="12">6.1.1.11</ecNumber>
    </recommendedName>
    <alternativeName>
        <fullName evidence="12">Seryl-tRNA synthetase</fullName>
        <shortName evidence="12">SerRS</shortName>
    </alternativeName>
    <alternativeName>
        <fullName evidence="12">Seryl-tRNA(Ser/Sec) synthetase</fullName>
    </alternativeName>
</protein>
<dbReference type="Gene3D" id="3.30.930.10">
    <property type="entry name" value="Bira Bifunctional Protein, Domain 2"/>
    <property type="match status" value="1"/>
</dbReference>
<dbReference type="InterPro" id="IPR002317">
    <property type="entry name" value="Ser-tRNA-ligase_type_1"/>
</dbReference>
<keyword evidence="4 12" id="KW-0963">Cytoplasm</keyword>
<evidence type="ECO:0000256" key="6">
    <source>
        <dbReference type="ARBA" id="ARBA00022741"/>
    </source>
</evidence>
<dbReference type="PRINTS" id="PR00981">
    <property type="entry name" value="TRNASYNTHSER"/>
</dbReference>
<evidence type="ECO:0000256" key="8">
    <source>
        <dbReference type="ARBA" id="ARBA00022917"/>
    </source>
</evidence>
<evidence type="ECO:0000256" key="9">
    <source>
        <dbReference type="ARBA" id="ARBA00023146"/>
    </source>
</evidence>
<evidence type="ECO:0000256" key="10">
    <source>
        <dbReference type="ARBA" id="ARBA00047929"/>
    </source>
</evidence>
<dbReference type="Pfam" id="PF02403">
    <property type="entry name" value="Seryl_tRNA_N"/>
    <property type="match status" value="1"/>
</dbReference>
<dbReference type="InterPro" id="IPR045864">
    <property type="entry name" value="aa-tRNA-synth_II/BPL/LPL"/>
</dbReference>
<comment type="similarity">
    <text evidence="3 12">Belongs to the class-II aminoacyl-tRNA synthetase family. Type-1 seryl-tRNA synthetase subfamily.</text>
</comment>
<evidence type="ECO:0000256" key="5">
    <source>
        <dbReference type="ARBA" id="ARBA00022598"/>
    </source>
</evidence>
<dbReference type="SUPFAM" id="SSF46589">
    <property type="entry name" value="tRNA-binding arm"/>
    <property type="match status" value="1"/>
</dbReference>
<comment type="caution">
    <text evidence="17">The sequence shown here is derived from an EMBL/GenBank/DDBJ whole genome shotgun (WGS) entry which is preliminary data.</text>
</comment>
<evidence type="ECO:0000256" key="15">
    <source>
        <dbReference type="SAM" id="Coils"/>
    </source>
</evidence>
<dbReference type="PIRSF" id="PIRSF001529">
    <property type="entry name" value="Ser-tRNA-synth_IIa"/>
    <property type="match status" value="1"/>
</dbReference>
<feature type="binding site" evidence="13">
    <location>
        <position position="280"/>
    </location>
    <ligand>
        <name>L-serine</name>
        <dbReference type="ChEBI" id="CHEBI:33384"/>
    </ligand>
</feature>
<dbReference type="GO" id="GO:0005737">
    <property type="term" value="C:cytoplasm"/>
    <property type="evidence" value="ECO:0007669"/>
    <property type="project" value="UniProtKB-SubCell"/>
</dbReference>
<dbReference type="PROSITE" id="PS50862">
    <property type="entry name" value="AA_TRNA_LIGASE_II"/>
    <property type="match status" value="1"/>
</dbReference>
<keyword evidence="18" id="KW-1185">Reference proteome</keyword>
<dbReference type="GO" id="GO:0004828">
    <property type="term" value="F:serine-tRNA ligase activity"/>
    <property type="evidence" value="ECO:0007669"/>
    <property type="project" value="UniProtKB-UniRule"/>
</dbReference>
<dbReference type="InterPro" id="IPR002314">
    <property type="entry name" value="aa-tRNA-synt_IIb"/>
</dbReference>
<sequence>MLDPNLLRQQPSDLAARLRETRGFELDARALESLEAERKQIQVRTQELQNLRNTKSKEIGQLMGRVTRFNAEEDFDQADFCLSQVEQIKAQVAGFGDELKASEERLEAIRAELEAIALGIPNLPHASVPVGSDENGNVEQHRWGTPRRFDFKVLDHVELGARNGWLDGETAAKLSGSRFTVLRGPVARLHRALAQFMLDLHTGEHGYQETNVPLLVNADSMRGTGQLPKFEDDLFSTEVGESKRYLIPTSEVPLTNIARDTILEAEALPLRMTAHSMCFRAEAGSGGRDVRGMIRQHQFEKVELVTIAKPDESYAEHDRMTRCAEVVLEKLGLPYRRMLLCTGDMGFSATKTFDLEVWLPSQDTYREISSCSNCEGFQARRMLARFRNAAGKPELVHTLNGSGVAVGRALIAVMENYQNADGSITVPEALRPYMGGLEIIA</sequence>
<dbReference type="EC" id="6.1.1.11" evidence="12"/>
<comment type="domain">
    <text evidence="12">Consists of two distinct domains, a catalytic core and a N-terminal extension that is involved in tRNA binding.</text>
</comment>
<comment type="caution">
    <text evidence="12">Lacks conserved residue(s) required for the propagation of feature annotation.</text>
</comment>
<feature type="binding site" evidence="12">
    <location>
        <begin position="249"/>
        <end position="251"/>
    </location>
    <ligand>
        <name>L-serine</name>
        <dbReference type="ChEBI" id="CHEBI:33384"/>
    </ligand>
</feature>
<keyword evidence="7 12" id="KW-0067">ATP-binding</keyword>
<dbReference type="CDD" id="cd00770">
    <property type="entry name" value="SerRS_core"/>
    <property type="match status" value="1"/>
</dbReference>
<comment type="catalytic activity">
    <reaction evidence="11 12">
        <text>tRNA(Ser) + L-serine + ATP = L-seryl-tRNA(Ser) + AMP + diphosphate + H(+)</text>
        <dbReference type="Rhea" id="RHEA:12292"/>
        <dbReference type="Rhea" id="RHEA-COMP:9669"/>
        <dbReference type="Rhea" id="RHEA-COMP:9703"/>
        <dbReference type="ChEBI" id="CHEBI:15378"/>
        <dbReference type="ChEBI" id="CHEBI:30616"/>
        <dbReference type="ChEBI" id="CHEBI:33019"/>
        <dbReference type="ChEBI" id="CHEBI:33384"/>
        <dbReference type="ChEBI" id="CHEBI:78442"/>
        <dbReference type="ChEBI" id="CHEBI:78533"/>
        <dbReference type="ChEBI" id="CHEBI:456215"/>
        <dbReference type="EC" id="6.1.1.11"/>
    </reaction>
</comment>
<dbReference type="AlphaFoldDB" id="A0A562LVF8"/>
<evidence type="ECO:0000256" key="4">
    <source>
        <dbReference type="ARBA" id="ARBA00022490"/>
    </source>
</evidence>
<feature type="domain" description="Aminoacyl-transfer RNA synthetases class-II family profile" evidence="16">
    <location>
        <begin position="155"/>
        <end position="427"/>
    </location>
</feature>
<proteinExistence type="inferred from homology"/>
<evidence type="ECO:0000256" key="11">
    <source>
        <dbReference type="ARBA" id="ARBA00048823"/>
    </source>
</evidence>
<feature type="binding site" evidence="12 14">
    <location>
        <begin position="367"/>
        <end position="370"/>
    </location>
    <ligand>
        <name>ATP</name>
        <dbReference type="ChEBI" id="CHEBI:30616"/>
    </ligand>
</feature>
<reference evidence="17 18" key="1">
    <citation type="journal article" date="2015" name="Stand. Genomic Sci.">
        <title>Genomic Encyclopedia of Bacterial and Archaeal Type Strains, Phase III: the genomes of soil and plant-associated and newly described type strains.</title>
        <authorList>
            <person name="Whitman W.B."/>
            <person name="Woyke T."/>
            <person name="Klenk H.P."/>
            <person name="Zhou Y."/>
            <person name="Lilburn T.G."/>
            <person name="Beck B.J."/>
            <person name="De Vos P."/>
            <person name="Vandamme P."/>
            <person name="Eisen J.A."/>
            <person name="Garrity G."/>
            <person name="Hugenholtz P."/>
            <person name="Kyrpides N.C."/>
        </authorList>
    </citation>
    <scope>NUCLEOTIDE SEQUENCE [LARGE SCALE GENOMIC DNA]</scope>
    <source>
        <strain evidence="17 18">CGMCC 1.10136</strain>
    </source>
</reference>
<keyword evidence="6 12" id="KW-0547">Nucleotide-binding</keyword>
<dbReference type="InterPro" id="IPR033729">
    <property type="entry name" value="SerRS_core"/>
</dbReference>
<comment type="function">
    <text evidence="12">Catalyzes the attachment of serine to tRNA(Ser). Is also able to aminoacylate tRNA(Sec) with serine, to form the misacylated tRNA L-seryl-tRNA(Sec), which will be further converted into selenocysteinyl-tRNA(Sec).</text>
</comment>
<evidence type="ECO:0000259" key="16">
    <source>
        <dbReference type="PROSITE" id="PS50862"/>
    </source>
</evidence>
<comment type="pathway">
    <text evidence="2 12">Aminoacyl-tRNA biosynthesis; selenocysteinyl-tRNA(Sec) biosynthesis; L-seryl-tRNA(Sec) from L-serine and tRNA(Sec): step 1/1.</text>
</comment>
<dbReference type="NCBIfam" id="TIGR00414">
    <property type="entry name" value="serS"/>
    <property type="match status" value="1"/>
</dbReference>
<feature type="binding site" evidence="13">
    <location>
        <position position="249"/>
    </location>
    <ligand>
        <name>L-serine</name>
        <dbReference type="ChEBI" id="CHEBI:33384"/>
    </ligand>
</feature>
<evidence type="ECO:0000256" key="7">
    <source>
        <dbReference type="ARBA" id="ARBA00022840"/>
    </source>
</evidence>
<evidence type="ECO:0000313" key="17">
    <source>
        <dbReference type="EMBL" id="TWI11620.1"/>
    </source>
</evidence>
<evidence type="ECO:0000256" key="12">
    <source>
        <dbReference type="HAMAP-Rule" id="MF_00176"/>
    </source>
</evidence>
<comment type="catalytic activity">
    <reaction evidence="10 12">
        <text>tRNA(Sec) + L-serine + ATP = L-seryl-tRNA(Sec) + AMP + diphosphate + H(+)</text>
        <dbReference type="Rhea" id="RHEA:42580"/>
        <dbReference type="Rhea" id="RHEA-COMP:9742"/>
        <dbReference type="Rhea" id="RHEA-COMP:10128"/>
        <dbReference type="ChEBI" id="CHEBI:15378"/>
        <dbReference type="ChEBI" id="CHEBI:30616"/>
        <dbReference type="ChEBI" id="CHEBI:33019"/>
        <dbReference type="ChEBI" id="CHEBI:33384"/>
        <dbReference type="ChEBI" id="CHEBI:78442"/>
        <dbReference type="ChEBI" id="CHEBI:78533"/>
        <dbReference type="ChEBI" id="CHEBI:456215"/>
        <dbReference type="EC" id="6.1.1.11"/>
    </reaction>
</comment>
<evidence type="ECO:0000256" key="13">
    <source>
        <dbReference type="PIRSR" id="PIRSR001529-1"/>
    </source>
</evidence>
<dbReference type="GO" id="GO:0016260">
    <property type="term" value="P:selenocysteine biosynthetic process"/>
    <property type="evidence" value="ECO:0007669"/>
    <property type="project" value="UniProtKB-UniRule"/>
</dbReference>
<dbReference type="EMBL" id="VLKP01000005">
    <property type="protein sequence ID" value="TWI11620.1"/>
    <property type="molecule type" value="Genomic_DNA"/>
</dbReference>
<name>A0A562LVF8_9GAMM</name>
<dbReference type="Pfam" id="PF00587">
    <property type="entry name" value="tRNA-synt_2b"/>
    <property type="match status" value="1"/>
</dbReference>
<comment type="subunit">
    <text evidence="12">Homodimer. The tRNA molecule binds across the dimer.</text>
</comment>
<feature type="binding site" evidence="12 14">
    <location>
        <begin position="280"/>
        <end position="282"/>
    </location>
    <ligand>
        <name>ATP</name>
        <dbReference type="ChEBI" id="CHEBI:30616"/>
    </ligand>
</feature>
<evidence type="ECO:0000313" key="18">
    <source>
        <dbReference type="Proteomes" id="UP000316471"/>
    </source>
</evidence>
<dbReference type="InterPro" id="IPR015866">
    <property type="entry name" value="Ser-tRNA-synth_1_N"/>
</dbReference>
<dbReference type="UniPathway" id="UPA00906">
    <property type="reaction ID" value="UER00895"/>
</dbReference>
<feature type="coiled-coil region" evidence="15">
    <location>
        <begin position="85"/>
        <end position="112"/>
    </location>
</feature>
<evidence type="ECO:0000256" key="3">
    <source>
        <dbReference type="ARBA" id="ARBA00010728"/>
    </source>
</evidence>
<keyword evidence="8 12" id="KW-0648">Protein biosynthesis</keyword>
<dbReference type="GO" id="GO:0006434">
    <property type="term" value="P:seryl-tRNA aminoacylation"/>
    <property type="evidence" value="ECO:0007669"/>
    <property type="project" value="UniProtKB-UniRule"/>
</dbReference>
<keyword evidence="15" id="KW-0175">Coiled coil</keyword>
<dbReference type="OrthoDB" id="9804647at2"/>
<dbReference type="InterPro" id="IPR010978">
    <property type="entry name" value="tRNA-bd_arm"/>
</dbReference>
<gene>
    <name evidence="12" type="primary">serS</name>
    <name evidence="17" type="ORF">IP93_01522</name>
</gene>
<dbReference type="RefSeq" id="WP_144813965.1">
    <property type="nucleotide sequence ID" value="NZ_VLKP01000005.1"/>
</dbReference>
<feature type="binding site" evidence="12">
    <location>
        <position position="402"/>
    </location>
    <ligand>
        <name>L-serine</name>
        <dbReference type="ChEBI" id="CHEBI:33384"/>
    </ligand>
</feature>
<feature type="binding site" evidence="13">
    <location>
        <position position="400"/>
    </location>
    <ligand>
        <name>L-serine</name>
        <dbReference type="ChEBI" id="CHEBI:33384"/>
    </ligand>
</feature>
<dbReference type="SUPFAM" id="SSF55681">
    <property type="entry name" value="Class II aaRS and biotin synthetases"/>
    <property type="match status" value="1"/>
</dbReference>
<feature type="binding site" evidence="12 13">
    <location>
        <position position="303"/>
    </location>
    <ligand>
        <name>L-serine</name>
        <dbReference type="ChEBI" id="CHEBI:33384"/>
    </ligand>
</feature>
<evidence type="ECO:0000256" key="1">
    <source>
        <dbReference type="ARBA" id="ARBA00004496"/>
    </source>
</evidence>
<dbReference type="InterPro" id="IPR006195">
    <property type="entry name" value="aa-tRNA-synth_II"/>
</dbReference>
<organism evidence="17 18">
    <name type="scientific">Aerolutibacter ruishenii</name>
    <dbReference type="NCBI Taxonomy" id="686800"/>
    <lineage>
        <taxon>Bacteria</taxon>
        <taxon>Pseudomonadati</taxon>
        <taxon>Pseudomonadota</taxon>
        <taxon>Gammaproteobacteria</taxon>
        <taxon>Lysobacterales</taxon>
        <taxon>Lysobacteraceae</taxon>
        <taxon>Aerolutibacter</taxon>
    </lineage>
</organism>
<dbReference type="PANTHER" id="PTHR43697">
    <property type="entry name" value="SERYL-TRNA SYNTHETASE"/>
    <property type="match status" value="1"/>
</dbReference>
<dbReference type="Gene3D" id="1.10.287.40">
    <property type="entry name" value="Serine-tRNA synthetase, tRNA binding domain"/>
    <property type="match status" value="1"/>
</dbReference>